<dbReference type="Proteomes" id="UP001527925">
    <property type="component" value="Unassembled WGS sequence"/>
</dbReference>
<dbReference type="EMBL" id="JADGIZ020000015">
    <property type="protein sequence ID" value="KAL2916654.1"/>
    <property type="molecule type" value="Genomic_DNA"/>
</dbReference>
<protein>
    <submittedName>
        <fullName evidence="2">Uncharacterized protein</fullName>
    </submittedName>
</protein>
<evidence type="ECO:0000313" key="2">
    <source>
        <dbReference type="EMBL" id="KAL2916654.1"/>
    </source>
</evidence>
<sequence>MWSYSSSLWAYHRNAAVDLVARLPAELQHRIYAAAGHLTELLHGRLGGSPTQADVDVAWAQCLDDDLVHLVPLLPKRTLSWELLFVRSERMLLAVAADPALGVFKAPDQIREHRKRDRLTGLNFLDRWLDWQHETEIMALVRDATRSDIGGRILVNRLLDRRAAINKKAFGSMLFFALDEHLPDDGDSAEFDSLRRMDQLVLHAAAGLGDAVSAQLALGLWPDTDNRYISRVFSAACASGRLATARALYPIRFEEGFIKERGGRLPLNRLGPPRGGSAGTDPRRAAEGCEVNPTPRGEQGAHKTVK</sequence>
<comment type="caution">
    <text evidence="2">The sequence shown here is derived from an EMBL/GenBank/DDBJ whole genome shotgun (WGS) entry which is preliminary data.</text>
</comment>
<keyword evidence="3" id="KW-1185">Reference proteome</keyword>
<evidence type="ECO:0000313" key="3">
    <source>
        <dbReference type="Proteomes" id="UP001527925"/>
    </source>
</evidence>
<feature type="region of interest" description="Disordered" evidence="1">
    <location>
        <begin position="264"/>
        <end position="306"/>
    </location>
</feature>
<gene>
    <name evidence="2" type="ORF">HK105_203766</name>
</gene>
<reference evidence="2 3" key="1">
    <citation type="submission" date="2023-09" db="EMBL/GenBank/DDBJ databases">
        <title>Pangenome analysis of Batrachochytrium dendrobatidis and related Chytrids.</title>
        <authorList>
            <person name="Yacoub M.N."/>
            <person name="Stajich J.E."/>
            <person name="James T.Y."/>
        </authorList>
    </citation>
    <scope>NUCLEOTIDE SEQUENCE [LARGE SCALE GENOMIC DNA]</scope>
    <source>
        <strain evidence="2 3">JEL0888</strain>
    </source>
</reference>
<name>A0ABR4NB13_9FUNG</name>
<accession>A0ABR4NB13</accession>
<evidence type="ECO:0000256" key="1">
    <source>
        <dbReference type="SAM" id="MobiDB-lite"/>
    </source>
</evidence>
<organism evidence="2 3">
    <name type="scientific">Polyrhizophydium stewartii</name>
    <dbReference type="NCBI Taxonomy" id="2732419"/>
    <lineage>
        <taxon>Eukaryota</taxon>
        <taxon>Fungi</taxon>
        <taxon>Fungi incertae sedis</taxon>
        <taxon>Chytridiomycota</taxon>
        <taxon>Chytridiomycota incertae sedis</taxon>
        <taxon>Chytridiomycetes</taxon>
        <taxon>Rhizophydiales</taxon>
        <taxon>Rhizophydiales incertae sedis</taxon>
        <taxon>Polyrhizophydium</taxon>
    </lineage>
</organism>
<proteinExistence type="predicted"/>